<dbReference type="Proteomes" id="UP001177744">
    <property type="component" value="Unassembled WGS sequence"/>
</dbReference>
<dbReference type="Gene3D" id="3.10.20.90">
    <property type="entry name" value="Phosphatidylinositol 3-kinase Catalytic Subunit, Chain A, domain 1"/>
    <property type="match status" value="1"/>
</dbReference>
<accession>A0AA40LNJ3</accession>
<sequence length="311" mass="34138">MLLAPMDPDESRTTAGWWSRWNIQIDHHSTTKMAAPTANKEVVCKLTHQRWWRPSRDTCIVTMAKTQAFIPPHPGRSGPLDSELRQVQSGWGGEGRLLISSGGSEGWWKLQEGGRARAKAEDSSSWSEDRRQRPERRPVSQELQKMTLAPKSPLQLPGTRDPGRLHPGRLQLQGYSGQVASAGLQALAHGTVGQPFCEAAAEDTLALSVAKENPKKGSRLRTTIIFIWQDGSVVQFKIKSHTPLRKLIEACCEQQATGTGFPPAPGTRAASLLRPSTGTRDLGWLPVARPQTSRRLRVQQGRAAGAKFPGV</sequence>
<feature type="compositionally biased region" description="Basic and acidic residues" evidence="1">
    <location>
        <begin position="112"/>
        <end position="139"/>
    </location>
</feature>
<reference evidence="2" key="1">
    <citation type="submission" date="2023-06" db="EMBL/GenBank/DDBJ databases">
        <title>Reference genome for the Northern bat (Eptesicus nilssonii), a most northern bat species.</title>
        <authorList>
            <person name="Laine V.N."/>
            <person name="Pulliainen A.T."/>
            <person name="Lilley T.M."/>
        </authorList>
    </citation>
    <scope>NUCLEOTIDE SEQUENCE</scope>
    <source>
        <strain evidence="2">BLF_Eptnil</strain>
        <tissue evidence="2">Kidney</tissue>
    </source>
</reference>
<proteinExistence type="predicted"/>
<name>A0AA40LNJ3_CNENI</name>
<evidence type="ECO:0000313" key="2">
    <source>
        <dbReference type="EMBL" id="KAK1338263.1"/>
    </source>
</evidence>
<evidence type="ECO:0000313" key="3">
    <source>
        <dbReference type="Proteomes" id="UP001177744"/>
    </source>
</evidence>
<dbReference type="EMBL" id="JAULJE010000010">
    <property type="protein sequence ID" value="KAK1338263.1"/>
    <property type="molecule type" value="Genomic_DNA"/>
</dbReference>
<feature type="region of interest" description="Disordered" evidence="1">
    <location>
        <begin position="111"/>
        <end position="168"/>
    </location>
</feature>
<dbReference type="AlphaFoldDB" id="A0AA40LNJ3"/>
<gene>
    <name evidence="2" type="ORF">QTO34_001378</name>
</gene>
<organism evidence="2 3">
    <name type="scientific">Cnephaeus nilssonii</name>
    <name type="common">Northern bat</name>
    <name type="synonym">Eptesicus nilssonii</name>
    <dbReference type="NCBI Taxonomy" id="3371016"/>
    <lineage>
        <taxon>Eukaryota</taxon>
        <taxon>Metazoa</taxon>
        <taxon>Chordata</taxon>
        <taxon>Craniata</taxon>
        <taxon>Vertebrata</taxon>
        <taxon>Euteleostomi</taxon>
        <taxon>Mammalia</taxon>
        <taxon>Eutheria</taxon>
        <taxon>Laurasiatheria</taxon>
        <taxon>Chiroptera</taxon>
        <taxon>Yangochiroptera</taxon>
        <taxon>Vespertilionidae</taxon>
        <taxon>Cnephaeus</taxon>
    </lineage>
</organism>
<comment type="caution">
    <text evidence="2">The sequence shown here is derived from an EMBL/GenBank/DDBJ whole genome shotgun (WGS) entry which is preliminary data.</text>
</comment>
<keyword evidence="3" id="KW-1185">Reference proteome</keyword>
<evidence type="ECO:0000256" key="1">
    <source>
        <dbReference type="SAM" id="MobiDB-lite"/>
    </source>
</evidence>
<protein>
    <submittedName>
        <fullName evidence="2">Uncharacterized protein</fullName>
    </submittedName>
</protein>